<dbReference type="Pfam" id="PF00652">
    <property type="entry name" value="Ricin_B_lectin"/>
    <property type="match status" value="1"/>
</dbReference>
<evidence type="ECO:0000256" key="3">
    <source>
        <dbReference type="SAM" id="MobiDB-lite"/>
    </source>
</evidence>
<dbReference type="Gene3D" id="2.80.10.50">
    <property type="match status" value="2"/>
</dbReference>
<evidence type="ECO:0000313" key="7">
    <source>
        <dbReference type="Proteomes" id="UP001592531"/>
    </source>
</evidence>
<evidence type="ECO:0000313" key="6">
    <source>
        <dbReference type="EMBL" id="MFC1415231.1"/>
    </source>
</evidence>
<evidence type="ECO:0000259" key="5">
    <source>
        <dbReference type="SMART" id="SM00458"/>
    </source>
</evidence>
<keyword evidence="2" id="KW-0326">Glycosidase</keyword>
<dbReference type="RefSeq" id="WP_380530576.1">
    <property type="nucleotide sequence ID" value="NZ_JBHFAB010000001.1"/>
</dbReference>
<organism evidence="6 7">
    <name type="scientific">Streptacidiphilus cavernicola</name>
    <dbReference type="NCBI Taxonomy" id="3342716"/>
    <lineage>
        <taxon>Bacteria</taxon>
        <taxon>Bacillati</taxon>
        <taxon>Actinomycetota</taxon>
        <taxon>Actinomycetes</taxon>
        <taxon>Kitasatosporales</taxon>
        <taxon>Streptomycetaceae</taxon>
        <taxon>Streptacidiphilus</taxon>
    </lineage>
</organism>
<name>A0ABV6VNB4_9ACTN</name>
<dbReference type="EMBL" id="JBHFAB010000001">
    <property type="protein sequence ID" value="MFC1415231.1"/>
    <property type="molecule type" value="Genomic_DNA"/>
</dbReference>
<comment type="similarity">
    <text evidence="1 2">Belongs to the glycosyl hydrolase 12 (cellulase H) family.</text>
</comment>
<evidence type="ECO:0000256" key="1">
    <source>
        <dbReference type="ARBA" id="ARBA00005519"/>
    </source>
</evidence>
<keyword evidence="2" id="KW-0378">Hydrolase</keyword>
<reference evidence="6 7" key="1">
    <citation type="submission" date="2024-09" db="EMBL/GenBank/DDBJ databases">
        <authorList>
            <person name="Lee S.D."/>
        </authorList>
    </citation>
    <scope>NUCLEOTIDE SEQUENCE [LARGE SCALE GENOMIC DNA]</scope>
    <source>
        <strain evidence="6 7">N8-3</strain>
    </source>
</reference>
<dbReference type="Proteomes" id="UP001592531">
    <property type="component" value="Unassembled WGS sequence"/>
</dbReference>
<evidence type="ECO:0000256" key="4">
    <source>
        <dbReference type="SAM" id="SignalP"/>
    </source>
</evidence>
<feature type="domain" description="Ricin B lectin" evidence="5">
    <location>
        <begin position="274"/>
        <end position="410"/>
    </location>
</feature>
<dbReference type="Gene3D" id="2.60.120.180">
    <property type="match status" value="1"/>
</dbReference>
<dbReference type="InterPro" id="IPR013319">
    <property type="entry name" value="GH11/12"/>
</dbReference>
<dbReference type="SMART" id="SM00458">
    <property type="entry name" value="RICIN"/>
    <property type="match status" value="1"/>
</dbReference>
<gene>
    <name evidence="6" type="ORF">ACEZDE_01015</name>
</gene>
<dbReference type="SUPFAM" id="SSF49899">
    <property type="entry name" value="Concanavalin A-like lectins/glucanases"/>
    <property type="match status" value="1"/>
</dbReference>
<dbReference type="PANTHER" id="PTHR34002">
    <property type="entry name" value="BLR1656 PROTEIN"/>
    <property type="match status" value="1"/>
</dbReference>
<proteinExistence type="inferred from homology"/>
<dbReference type="SUPFAM" id="SSF50370">
    <property type="entry name" value="Ricin B-like lectins"/>
    <property type="match status" value="1"/>
</dbReference>
<keyword evidence="2" id="KW-0119">Carbohydrate metabolism</keyword>
<feature type="region of interest" description="Disordered" evidence="3">
    <location>
        <begin position="264"/>
        <end position="294"/>
    </location>
</feature>
<dbReference type="InterPro" id="IPR000772">
    <property type="entry name" value="Ricin_B_lectin"/>
</dbReference>
<comment type="caution">
    <text evidence="6">The sequence shown here is derived from an EMBL/GenBank/DDBJ whole genome shotgun (WGS) entry which is preliminary data.</text>
</comment>
<keyword evidence="7" id="KW-1185">Reference proteome</keyword>
<protein>
    <submittedName>
        <fullName evidence="6">RICIN domain-containing protein</fullName>
    </submittedName>
</protein>
<dbReference type="InterPro" id="IPR035992">
    <property type="entry name" value="Ricin_B-like_lectins"/>
</dbReference>
<evidence type="ECO:0000256" key="2">
    <source>
        <dbReference type="RuleBase" id="RU361163"/>
    </source>
</evidence>
<sequence length="410" mass="42359">MFGSTLWRRLRTAGTAVVLAAASAVVPVAAAGPAHADTTICDQFGSTAVSNGAYIVQNNEWGDSIQQCIDVSNDGFSVTTGNHDVGTGGAPAAYPSIYAGCHYGNCSSGNGLPQQVSSFTNPQSSVAFTTASGSWDSSYDIWFDTQANPSGQNDGEELMIWANHQGPPSPFGSKVGTVSLEGATWDVWEGRQGSSPAWNTVSYVRQSGTNALTVNIKDFTNDSVSRGYLQPAWYMTSVQFGFEPWQGGPGLAVNSFSYTPNGSGGTGGGTGGGGSSTSIVGQGSGRCLDDQNGGSADGNPVQLYDCYGGTGTWPNQQWTRSNGALVNTESGKCLDVAGGGTANGTQVRLWSCNGLGAQQWQANSNGTLTNPESGKCLDADGQGTANGTLLQIWDCYGGGGTQANQVWSFR</sequence>
<keyword evidence="4" id="KW-0732">Signal</keyword>
<dbReference type="PROSITE" id="PS50231">
    <property type="entry name" value="RICIN_B_LECTIN"/>
    <property type="match status" value="1"/>
</dbReference>
<dbReference type="InterPro" id="IPR013320">
    <property type="entry name" value="ConA-like_dom_sf"/>
</dbReference>
<keyword evidence="2" id="KW-0624">Polysaccharide degradation</keyword>
<dbReference type="PANTHER" id="PTHR34002:SF9">
    <property type="entry name" value="XYLOGLUCAN-SPECIFIC ENDO-BETA-1,4-GLUCANASE A"/>
    <property type="match status" value="1"/>
</dbReference>
<feature type="chain" id="PRO_5046279634" evidence="4">
    <location>
        <begin position="37"/>
        <end position="410"/>
    </location>
</feature>
<accession>A0ABV6VNB4</accession>
<feature type="compositionally biased region" description="Gly residues" evidence="3">
    <location>
        <begin position="264"/>
        <end position="275"/>
    </location>
</feature>
<dbReference type="InterPro" id="IPR002594">
    <property type="entry name" value="GH12"/>
</dbReference>
<feature type="signal peptide" evidence="4">
    <location>
        <begin position="1"/>
        <end position="36"/>
    </location>
</feature>
<dbReference type="Pfam" id="PF01670">
    <property type="entry name" value="Glyco_hydro_12"/>
    <property type="match status" value="1"/>
</dbReference>